<protein>
    <submittedName>
        <fullName evidence="3">Uncharacterized protein</fullName>
    </submittedName>
</protein>
<sequence>MGLFIHQDGHMQGWLAALLCCCAAMGDDETYRQQQEMTSTKSTISRPVLVYDEQPTQLQPMSLNSTRSWKGSSTVSEADLVRPISQRPPSLKPLDLGETSLMGRMTLHSRRKSSTSLLWSPKRTEIGPPTDFRRLDPTDAQTCSLKPLQLEPVVLKGHEDDVSSEAVRIAPSVMSASDTDRHWYRDARDPPWQRCQQMSTSPRCGIAVPCNQDESPPRCDTPMRPYSAKPLLSTQSSSSSMRSLHRQLPETSASGTSFSTSRTSVERIRLHRKRSNQSTRMSFADSKDLDQEILELNTIVEERRAEAGRGKSHEDLHIPAVAPRMGLRARSETLCDIGSAFSRPLRLETACQPVQEAVSPVKSPAKFRLSRPFTNKSDSSHPPVQEAGMGRRSSSRVAGWLSNILSTSAASTSDTASKSLYSVRPSRVSSASSASSSTSSQRSTVTAPESPCHTSTSSAISQEHSRDRSVVSPPSTTCTSDFDTNSTRRRSPGQWGPVDPLGPVGVAL</sequence>
<dbReference type="HOGENOM" id="CLU_545374_0_0_1"/>
<dbReference type="EMBL" id="KB456261">
    <property type="protein sequence ID" value="EMF15062.1"/>
    <property type="molecule type" value="Genomic_DNA"/>
</dbReference>
<dbReference type="GeneID" id="27901186"/>
<feature type="compositionally biased region" description="Polar residues" evidence="1">
    <location>
        <begin position="372"/>
        <end position="382"/>
    </location>
</feature>
<dbReference type="Proteomes" id="UP000016931">
    <property type="component" value="Unassembled WGS sequence"/>
</dbReference>
<dbReference type="RefSeq" id="XP_016763183.1">
    <property type="nucleotide sequence ID" value="XM_016904049.1"/>
</dbReference>
<feature type="compositionally biased region" description="Low complexity" evidence="1">
    <location>
        <begin position="470"/>
        <end position="480"/>
    </location>
</feature>
<feature type="compositionally biased region" description="Polar residues" evidence="1">
    <location>
        <begin position="452"/>
        <end position="462"/>
    </location>
</feature>
<feature type="compositionally biased region" description="Low complexity" evidence="1">
    <location>
        <begin position="413"/>
        <end position="447"/>
    </location>
</feature>
<feature type="chain" id="PRO_5004031824" evidence="2">
    <location>
        <begin position="27"/>
        <end position="508"/>
    </location>
</feature>
<name>M3B5K0_SPHMS</name>
<feature type="compositionally biased region" description="Low complexity" evidence="1">
    <location>
        <begin position="227"/>
        <end position="242"/>
    </location>
</feature>
<dbReference type="STRING" id="692275.M3B5K0"/>
<accession>M3B5K0</accession>
<dbReference type="AlphaFoldDB" id="M3B5K0"/>
<dbReference type="eggNOG" id="ENOG502SQ1U">
    <property type="taxonomic scope" value="Eukaryota"/>
</dbReference>
<proteinExistence type="predicted"/>
<feature type="region of interest" description="Disordered" evidence="1">
    <location>
        <begin position="369"/>
        <end position="392"/>
    </location>
</feature>
<evidence type="ECO:0000256" key="1">
    <source>
        <dbReference type="SAM" id="MobiDB-lite"/>
    </source>
</evidence>
<keyword evidence="4" id="KW-1185">Reference proteome</keyword>
<feature type="compositionally biased region" description="Polar residues" evidence="1">
    <location>
        <begin position="249"/>
        <end position="263"/>
    </location>
</feature>
<feature type="region of interest" description="Disordered" evidence="1">
    <location>
        <begin position="112"/>
        <end position="136"/>
    </location>
</feature>
<organism evidence="3 4">
    <name type="scientific">Sphaerulina musiva (strain SO2202)</name>
    <name type="common">Poplar stem canker fungus</name>
    <name type="synonym">Septoria musiva</name>
    <dbReference type="NCBI Taxonomy" id="692275"/>
    <lineage>
        <taxon>Eukaryota</taxon>
        <taxon>Fungi</taxon>
        <taxon>Dikarya</taxon>
        <taxon>Ascomycota</taxon>
        <taxon>Pezizomycotina</taxon>
        <taxon>Dothideomycetes</taxon>
        <taxon>Dothideomycetidae</taxon>
        <taxon>Mycosphaerellales</taxon>
        <taxon>Mycosphaerellaceae</taxon>
        <taxon>Sphaerulina</taxon>
    </lineage>
</organism>
<reference evidence="3 4" key="1">
    <citation type="journal article" date="2012" name="PLoS Pathog.">
        <title>Diverse lifestyles and strategies of plant pathogenesis encoded in the genomes of eighteen Dothideomycetes fungi.</title>
        <authorList>
            <person name="Ohm R.A."/>
            <person name="Feau N."/>
            <person name="Henrissat B."/>
            <person name="Schoch C.L."/>
            <person name="Horwitz B.A."/>
            <person name="Barry K.W."/>
            <person name="Condon B.J."/>
            <person name="Copeland A.C."/>
            <person name="Dhillon B."/>
            <person name="Glaser F."/>
            <person name="Hesse C.N."/>
            <person name="Kosti I."/>
            <person name="LaButti K."/>
            <person name="Lindquist E.A."/>
            <person name="Lucas S."/>
            <person name="Salamov A.A."/>
            <person name="Bradshaw R.E."/>
            <person name="Ciuffetti L."/>
            <person name="Hamelin R.C."/>
            <person name="Kema G.H.J."/>
            <person name="Lawrence C."/>
            <person name="Scott J.A."/>
            <person name="Spatafora J.W."/>
            <person name="Turgeon B.G."/>
            <person name="de Wit P.J.G.M."/>
            <person name="Zhong S."/>
            <person name="Goodwin S.B."/>
            <person name="Grigoriev I.V."/>
        </authorList>
    </citation>
    <scope>NUCLEOTIDE SEQUENCE [LARGE SCALE GENOMIC DNA]</scope>
    <source>
        <strain evidence="3 4">SO2202</strain>
    </source>
</reference>
<evidence type="ECO:0000313" key="3">
    <source>
        <dbReference type="EMBL" id="EMF15062.1"/>
    </source>
</evidence>
<keyword evidence="2" id="KW-0732">Signal</keyword>
<gene>
    <name evidence="3" type="ORF">SEPMUDRAFT_147044</name>
</gene>
<dbReference type="OMA" id="MESNDHP"/>
<evidence type="ECO:0000313" key="4">
    <source>
        <dbReference type="Proteomes" id="UP000016931"/>
    </source>
</evidence>
<evidence type="ECO:0000256" key="2">
    <source>
        <dbReference type="SAM" id="SignalP"/>
    </source>
</evidence>
<dbReference type="OrthoDB" id="3595619at2759"/>
<feature type="signal peptide" evidence="2">
    <location>
        <begin position="1"/>
        <end position="26"/>
    </location>
</feature>
<feature type="region of interest" description="Disordered" evidence="1">
    <location>
        <begin position="224"/>
        <end position="267"/>
    </location>
</feature>
<feature type="region of interest" description="Disordered" evidence="1">
    <location>
        <begin position="413"/>
        <end position="508"/>
    </location>
</feature>